<dbReference type="PANTHER" id="PTHR13271">
    <property type="entry name" value="UNCHARACTERIZED PUTATIVE METHYLTRANSFERASE"/>
    <property type="match status" value="1"/>
</dbReference>
<proteinExistence type="predicted"/>
<feature type="compositionally biased region" description="Polar residues" evidence="1">
    <location>
        <begin position="386"/>
        <end position="398"/>
    </location>
</feature>
<dbReference type="InterPro" id="IPR001214">
    <property type="entry name" value="SET_dom"/>
</dbReference>
<gene>
    <name evidence="3" type="ORF">Cvel_24362</name>
</gene>
<dbReference type="InterPro" id="IPR046341">
    <property type="entry name" value="SET_dom_sf"/>
</dbReference>
<dbReference type="AlphaFoldDB" id="A0A0G4H1W6"/>
<sequence length="398" mass="44260">MEELKMSHPMYAPAEVLDRYYSLEVGWRTKEMKRTAEKHYLELMMRLLASNSTDVLQDFTFDEYLWGTVSAKSRAFTLGEFGDIADEKGGLVPVIDMINNRNRRNLDWWWDTKTESMKVSALRDIMEGEELTIRYHPRADNAYLAFQFGFVLDKNESATSAFMPMAKIPEEKCELLCQHVEADMKIIQVDAEGGGRETESATPPEILRLFVVVADEMCKCSCERCKKKLQDKTTFCGRRADAAASSVISGFSTICSECAEMIADPYVRSTLSWWKMPACQPCEAALTAACTPAVAAVDVSCLGCETEAEAFCQDVIRRLFSSMSALVEDHPPHAVPSGGASHSLFRSPANFSISTEGQETPVSNNTHCGTLPLRDREEEAAGGQIEVQTCSQASRPQS</sequence>
<dbReference type="Gene3D" id="3.90.1410.10">
    <property type="entry name" value="set domain protein methyltransferase, domain 1"/>
    <property type="match status" value="1"/>
</dbReference>
<dbReference type="SUPFAM" id="SSF82199">
    <property type="entry name" value="SET domain"/>
    <property type="match status" value="1"/>
</dbReference>
<dbReference type="InterPro" id="IPR050600">
    <property type="entry name" value="SETD3_SETD6_MTase"/>
</dbReference>
<evidence type="ECO:0000259" key="2">
    <source>
        <dbReference type="Pfam" id="PF00856"/>
    </source>
</evidence>
<name>A0A0G4H1W6_9ALVE</name>
<accession>A0A0G4H1W6</accession>
<dbReference type="CDD" id="cd10527">
    <property type="entry name" value="SET_LSMT"/>
    <property type="match status" value="1"/>
</dbReference>
<dbReference type="VEuPathDB" id="CryptoDB:Cvel_24362"/>
<feature type="region of interest" description="Disordered" evidence="1">
    <location>
        <begin position="377"/>
        <end position="398"/>
    </location>
</feature>
<evidence type="ECO:0000256" key="1">
    <source>
        <dbReference type="SAM" id="MobiDB-lite"/>
    </source>
</evidence>
<dbReference type="GO" id="GO:0016279">
    <property type="term" value="F:protein-lysine N-methyltransferase activity"/>
    <property type="evidence" value="ECO:0007669"/>
    <property type="project" value="TreeGrafter"/>
</dbReference>
<dbReference type="Pfam" id="PF00856">
    <property type="entry name" value="SET"/>
    <property type="match status" value="1"/>
</dbReference>
<dbReference type="EMBL" id="CDMZ01001790">
    <property type="protein sequence ID" value="CEM37623.1"/>
    <property type="molecule type" value="Genomic_DNA"/>
</dbReference>
<evidence type="ECO:0000313" key="3">
    <source>
        <dbReference type="EMBL" id="CEM37623.1"/>
    </source>
</evidence>
<protein>
    <recommendedName>
        <fullName evidence="2">SET domain-containing protein</fullName>
    </recommendedName>
</protein>
<reference evidence="3" key="1">
    <citation type="submission" date="2014-11" db="EMBL/GenBank/DDBJ databases">
        <authorList>
            <person name="Otto D Thomas"/>
            <person name="Naeem Raeece"/>
        </authorList>
    </citation>
    <scope>NUCLEOTIDE SEQUENCE</scope>
</reference>
<feature type="domain" description="SET" evidence="2">
    <location>
        <begin position="82"/>
        <end position="135"/>
    </location>
</feature>
<organism evidence="3">
    <name type="scientific">Chromera velia CCMP2878</name>
    <dbReference type="NCBI Taxonomy" id="1169474"/>
    <lineage>
        <taxon>Eukaryota</taxon>
        <taxon>Sar</taxon>
        <taxon>Alveolata</taxon>
        <taxon>Colpodellida</taxon>
        <taxon>Chromeraceae</taxon>
        <taxon>Chromera</taxon>
    </lineage>
</organism>